<dbReference type="Proteomes" id="UP000305095">
    <property type="component" value="Unassembled WGS sequence"/>
</dbReference>
<keyword evidence="2" id="KW-0378">Hydrolase</keyword>
<organism evidence="2 3">
    <name type="scientific">Bradyrhizobium elkanii</name>
    <dbReference type="NCBI Taxonomy" id="29448"/>
    <lineage>
        <taxon>Bacteria</taxon>
        <taxon>Pseudomonadati</taxon>
        <taxon>Pseudomonadota</taxon>
        <taxon>Alphaproteobacteria</taxon>
        <taxon>Hyphomicrobiales</taxon>
        <taxon>Nitrobacteraceae</taxon>
        <taxon>Bradyrhizobium</taxon>
    </lineage>
</organism>
<dbReference type="InterPro" id="IPR000073">
    <property type="entry name" value="AB_hydrolase_1"/>
</dbReference>
<comment type="caution">
    <text evidence="2">The sequence shown here is derived from an EMBL/GenBank/DDBJ whole genome shotgun (WGS) entry which is preliminary data.</text>
</comment>
<dbReference type="AlphaFoldDB" id="A0A4V6CXE1"/>
<dbReference type="Pfam" id="PF12697">
    <property type="entry name" value="Abhydrolase_6"/>
    <property type="match status" value="1"/>
</dbReference>
<evidence type="ECO:0000313" key="3">
    <source>
        <dbReference type="Proteomes" id="UP000305095"/>
    </source>
</evidence>
<dbReference type="InterPro" id="IPR029058">
    <property type="entry name" value="AB_hydrolase_fold"/>
</dbReference>
<dbReference type="SUPFAM" id="SSF53474">
    <property type="entry name" value="alpha/beta-Hydrolases"/>
    <property type="match status" value="1"/>
</dbReference>
<protein>
    <submittedName>
        <fullName evidence="2">Alpha/beta hydrolase</fullName>
    </submittedName>
</protein>
<proteinExistence type="predicted"/>
<sequence>MAGEYGWRILVILWGHSMNRRSWINLGKDGTFTPTGKLSSTPEDIDWLIEGLLRDGSQLILHFHGGLVSEDRGLKTAEVMAANYGQLPTISLIWETGLKETVRDNLLGITNTKVFEKALCWVLAKAGGGDLQGAKGPGGGDLDPATIEAMLADKDGARELDKLLTRQAIAEEPKAKAKGPAGADLDENMIALDLELDFAKDRSLPTLVDHEAPGSEPIRRLIESEPGNKKGVVTLGSVALFLARVIIAVVRRYRGETHHDPLPTAVEELLRAAYLADVGKYAWDAMKVKAQHMWIDDGATPGVDGHVGGYLLRRLEHLQSVKPNFKIDAVGHSAGAIAICQMLAAINADKRKIKLRNIVFLAPAVRLDLFARWIPRGPQIFERFRLFTMTDEWEKDDELFGSIYPRSLLYLVSGCFEDQPDTAIAGMERFLRQPTTSAGRDYDDVREWLKANNRVVYAPSDDAAGNGLQTRAQHHGDFDDDKMTLGSLLSMARGA</sequence>
<evidence type="ECO:0000259" key="1">
    <source>
        <dbReference type="Pfam" id="PF12697"/>
    </source>
</evidence>
<dbReference type="GO" id="GO:0016787">
    <property type="term" value="F:hydrolase activity"/>
    <property type="evidence" value="ECO:0007669"/>
    <property type="project" value="UniProtKB-KW"/>
</dbReference>
<dbReference type="EMBL" id="SZZP01000010">
    <property type="protein sequence ID" value="TKV80115.1"/>
    <property type="molecule type" value="Genomic_DNA"/>
</dbReference>
<evidence type="ECO:0000313" key="2">
    <source>
        <dbReference type="EMBL" id="TKV80115.1"/>
    </source>
</evidence>
<gene>
    <name evidence="2" type="ORF">FDV58_17860</name>
</gene>
<accession>A0A4V6CXE1</accession>
<feature type="domain" description="AB hydrolase-1" evidence="1">
    <location>
        <begin position="322"/>
        <end position="465"/>
    </location>
</feature>
<name>A0A4V6CXE1_BRAEL</name>
<reference evidence="2 3" key="1">
    <citation type="submission" date="2019-05" db="EMBL/GenBank/DDBJ databases">
        <title>Draft Genome of Bradyrhizobium elkanii strain SEMIA 938, Used in Commercial Inoculants for Lupinus spp. in Brazil.</title>
        <authorList>
            <person name="Hungria M."/>
            <person name="Delamuta J.R.M."/>
            <person name="Ribeiro R.A."/>
            <person name="Nogueira M.A."/>
        </authorList>
    </citation>
    <scope>NUCLEOTIDE SEQUENCE [LARGE SCALE GENOMIC DNA]</scope>
    <source>
        <strain evidence="2 3">Semia 938</strain>
    </source>
</reference>